<dbReference type="SUPFAM" id="SSF54236">
    <property type="entry name" value="Ubiquitin-like"/>
    <property type="match status" value="1"/>
</dbReference>
<feature type="non-terminal residue" evidence="2">
    <location>
        <position position="530"/>
    </location>
</feature>
<dbReference type="EMBL" id="AMQN01004620">
    <property type="status" value="NOT_ANNOTATED_CDS"/>
    <property type="molecule type" value="Genomic_DNA"/>
</dbReference>
<dbReference type="SUPFAM" id="SSF48403">
    <property type="entry name" value="Ankyrin repeat"/>
    <property type="match status" value="1"/>
</dbReference>
<reference evidence="2 4" key="2">
    <citation type="journal article" date="2013" name="Nature">
        <title>Insights into bilaterian evolution from three spiralian genomes.</title>
        <authorList>
            <person name="Simakov O."/>
            <person name="Marletaz F."/>
            <person name="Cho S.J."/>
            <person name="Edsinger-Gonzales E."/>
            <person name="Havlak P."/>
            <person name="Hellsten U."/>
            <person name="Kuo D.H."/>
            <person name="Larsson T."/>
            <person name="Lv J."/>
            <person name="Arendt D."/>
            <person name="Savage R."/>
            <person name="Osoegawa K."/>
            <person name="de Jong P."/>
            <person name="Grimwood J."/>
            <person name="Chapman J.A."/>
            <person name="Shapiro H."/>
            <person name="Aerts A."/>
            <person name="Otillar R.P."/>
            <person name="Terry A.Y."/>
            <person name="Boore J.L."/>
            <person name="Grigoriev I.V."/>
            <person name="Lindberg D.R."/>
            <person name="Seaver E.C."/>
            <person name="Weisblat D.A."/>
            <person name="Putnam N.H."/>
            <person name="Rokhsar D.S."/>
        </authorList>
    </citation>
    <scope>NUCLEOTIDE SEQUENCE</scope>
    <source>
        <strain evidence="2 4">I ESC-2004</strain>
    </source>
</reference>
<gene>
    <name evidence="2" type="ORF">CAPTEDRAFT_53190</name>
</gene>
<dbReference type="EnsemblMetazoa" id="CapteT53190">
    <property type="protein sequence ID" value="CapteP53190"/>
    <property type="gene ID" value="CapteG53190"/>
</dbReference>
<evidence type="ECO:0000313" key="2">
    <source>
        <dbReference type="EMBL" id="ELU15121.1"/>
    </source>
</evidence>
<keyword evidence="4" id="KW-1185">Reference proteome</keyword>
<dbReference type="SMART" id="SM00248">
    <property type="entry name" value="ANK"/>
    <property type="match status" value="3"/>
</dbReference>
<dbReference type="PANTHER" id="PTHR46885">
    <property type="entry name" value="PROTEIN ANKUB1"/>
    <property type="match status" value="1"/>
</dbReference>
<dbReference type="CDD" id="cd17051">
    <property type="entry name" value="Ubl2_ANKUB1"/>
    <property type="match status" value="1"/>
</dbReference>
<dbReference type="AlphaFoldDB" id="R7VFQ1"/>
<dbReference type="Proteomes" id="UP000014760">
    <property type="component" value="Unassembled WGS sequence"/>
</dbReference>
<proteinExistence type="predicted"/>
<evidence type="ECO:0000313" key="3">
    <source>
        <dbReference type="EnsemblMetazoa" id="CapteP53190"/>
    </source>
</evidence>
<dbReference type="OrthoDB" id="8856820at2759"/>
<feature type="region of interest" description="Disordered" evidence="1">
    <location>
        <begin position="385"/>
        <end position="406"/>
    </location>
</feature>
<reference evidence="4" key="1">
    <citation type="submission" date="2012-12" db="EMBL/GenBank/DDBJ databases">
        <authorList>
            <person name="Hellsten U."/>
            <person name="Grimwood J."/>
            <person name="Chapman J.A."/>
            <person name="Shapiro H."/>
            <person name="Aerts A."/>
            <person name="Otillar R.P."/>
            <person name="Terry A.Y."/>
            <person name="Boore J.L."/>
            <person name="Simakov O."/>
            <person name="Marletaz F."/>
            <person name="Cho S.-J."/>
            <person name="Edsinger-Gonzales E."/>
            <person name="Havlak P."/>
            <person name="Kuo D.-H."/>
            <person name="Larsson T."/>
            <person name="Lv J."/>
            <person name="Arendt D."/>
            <person name="Savage R."/>
            <person name="Osoegawa K."/>
            <person name="de Jong P."/>
            <person name="Lindberg D.R."/>
            <person name="Seaver E.C."/>
            <person name="Weisblat D.A."/>
            <person name="Putnam N.H."/>
            <person name="Grigoriev I.V."/>
            <person name="Rokhsar D.S."/>
        </authorList>
    </citation>
    <scope>NUCLEOTIDE SEQUENCE</scope>
    <source>
        <strain evidence="4">I ESC-2004</strain>
    </source>
</reference>
<reference evidence="3" key="3">
    <citation type="submission" date="2015-06" db="UniProtKB">
        <authorList>
            <consortium name="EnsemblMetazoa"/>
        </authorList>
    </citation>
    <scope>IDENTIFICATION</scope>
</reference>
<feature type="compositionally biased region" description="Low complexity" evidence="1">
    <location>
        <begin position="387"/>
        <end position="403"/>
    </location>
</feature>
<protein>
    <submittedName>
        <fullName evidence="2 3">Uncharacterized protein</fullName>
    </submittedName>
</protein>
<dbReference type="InterPro" id="IPR036770">
    <property type="entry name" value="Ankyrin_rpt-contain_sf"/>
</dbReference>
<dbReference type="InterPro" id="IPR042788">
    <property type="entry name" value="ANKUB1"/>
</dbReference>
<dbReference type="CDD" id="cd17050">
    <property type="entry name" value="Ubl1_ANKUB1"/>
    <property type="match status" value="1"/>
</dbReference>
<dbReference type="EMBL" id="KB293995">
    <property type="protein sequence ID" value="ELU15121.1"/>
    <property type="molecule type" value="Genomic_DNA"/>
</dbReference>
<name>R7VFQ1_CAPTE</name>
<organism evidence="2">
    <name type="scientific">Capitella teleta</name>
    <name type="common">Polychaete worm</name>
    <dbReference type="NCBI Taxonomy" id="283909"/>
    <lineage>
        <taxon>Eukaryota</taxon>
        <taxon>Metazoa</taxon>
        <taxon>Spiralia</taxon>
        <taxon>Lophotrochozoa</taxon>
        <taxon>Annelida</taxon>
        <taxon>Polychaeta</taxon>
        <taxon>Sedentaria</taxon>
        <taxon>Scolecida</taxon>
        <taxon>Capitellidae</taxon>
        <taxon>Capitella</taxon>
    </lineage>
</organism>
<sequence length="530" mass="59386">MRLSVVYENERVILDMNAMERVSDVRERVRDAFGIGSDEGPTGGEMQERKILTLTYCGADLDHKWFITDVGIPSGASIRAVLREELKPTVYIYSVFNEEIVPVIQKINFLTMTAGEFRSIASRKTGLPVGVFRLLNHNGKEMFDCHSLDEYELDLGGTVTLEIWDGWTDFLNLAMMGFSSHVMDSLSSDESVSRYQMRVAMYIAAHFGHVDLAVNLLRMGVRADEPVGIHPIRQWCKTAEVHIDAKKTPIHEAAESGQIGVLRSFVHHNVCTVMAKDGNDLNPLNIALRKKQKPCASFLLTKQWSKMNYTKKHSVPLSIYVKMKRWGERGRDKAFMLHGHWKSSVKNPRRLPQSGALVGQGVQLDGFSSSKMASKTAVKAGHRVLQTGSNGSSPSKGSPSTQSIPETVTTVKEIPQKIHTETEAEVPTRRRAIGNKRRNPLQMIHKAKAGDSAMPLPMISVDSSPRPFVPDPKLMHTTLDLFKKYRGMDSRNYAIRCLSVANSFKDKPWLSQVQQAMTIATRGVRRVIEK</sequence>
<dbReference type="PANTHER" id="PTHR46885:SF1">
    <property type="entry name" value="PROTEIN ANKUB1"/>
    <property type="match status" value="1"/>
</dbReference>
<dbReference type="HOGENOM" id="CLU_543968_0_0_1"/>
<evidence type="ECO:0000256" key="1">
    <source>
        <dbReference type="SAM" id="MobiDB-lite"/>
    </source>
</evidence>
<dbReference type="OMA" id="QGGLTAC"/>
<accession>R7VFQ1</accession>
<dbReference type="InterPro" id="IPR002110">
    <property type="entry name" value="Ankyrin_rpt"/>
</dbReference>
<dbReference type="Gene3D" id="1.25.40.20">
    <property type="entry name" value="Ankyrin repeat-containing domain"/>
    <property type="match status" value="1"/>
</dbReference>
<dbReference type="InterPro" id="IPR029071">
    <property type="entry name" value="Ubiquitin-like_domsf"/>
</dbReference>
<evidence type="ECO:0000313" key="4">
    <source>
        <dbReference type="Proteomes" id="UP000014760"/>
    </source>
</evidence>